<dbReference type="STRING" id="33033.NW74_07625"/>
<feature type="binding site" evidence="12">
    <location>
        <position position="118"/>
    </location>
    <ligand>
        <name>S-adenosyl-L-methionine</name>
        <dbReference type="ChEBI" id="CHEBI:59789"/>
    </ligand>
</feature>
<organism evidence="15 16">
    <name type="scientific">Parvimonas micra</name>
    <dbReference type="NCBI Taxonomy" id="33033"/>
    <lineage>
        <taxon>Bacteria</taxon>
        <taxon>Bacillati</taxon>
        <taxon>Bacillota</taxon>
        <taxon>Tissierellia</taxon>
        <taxon>Tissierellales</taxon>
        <taxon>Peptoniphilaceae</taxon>
        <taxon>Parvimonas</taxon>
    </lineage>
</organism>
<feature type="binding site" evidence="12">
    <location>
        <position position="20"/>
    </location>
    <ligand>
        <name>[4Fe-4S] cluster</name>
        <dbReference type="ChEBI" id="CHEBI:49883"/>
        <label>1</label>
        <note>4Fe-4S-S-AdoMet</note>
    </ligand>
</feature>
<evidence type="ECO:0000313" key="16">
    <source>
        <dbReference type="Proteomes" id="UP000031386"/>
    </source>
</evidence>
<dbReference type="EMBL" id="CP009761">
    <property type="protein sequence ID" value="AIZ37201.1"/>
    <property type="molecule type" value="Genomic_DNA"/>
</dbReference>
<dbReference type="GO" id="GO:0061798">
    <property type="term" value="F:GTP 3',8'-cyclase activity"/>
    <property type="evidence" value="ECO:0007669"/>
    <property type="project" value="UniProtKB-UniRule"/>
</dbReference>
<keyword evidence="7 12" id="KW-0411">Iron-sulfur</keyword>
<dbReference type="GO" id="GO:0046872">
    <property type="term" value="F:metal ion binding"/>
    <property type="evidence" value="ECO:0007669"/>
    <property type="project" value="UniProtKB-KW"/>
</dbReference>
<evidence type="ECO:0000256" key="13">
    <source>
        <dbReference type="SAM" id="MobiDB-lite"/>
    </source>
</evidence>
<keyword evidence="8 12" id="KW-0342">GTP-binding</keyword>
<protein>
    <recommendedName>
        <fullName evidence="1 12">GTP 3',8-cyclase</fullName>
        <ecNumber evidence="1 12">4.1.99.22</ecNumber>
    </recommendedName>
    <alternativeName>
        <fullName evidence="12">Molybdenum cofactor biosynthesis protein A</fullName>
    </alternativeName>
</protein>
<dbReference type="InterPro" id="IPR050105">
    <property type="entry name" value="MoCo_biosynth_MoaA/MoaC"/>
</dbReference>
<dbReference type="PROSITE" id="PS51918">
    <property type="entry name" value="RADICAL_SAM"/>
    <property type="match status" value="1"/>
</dbReference>
<evidence type="ECO:0000259" key="14">
    <source>
        <dbReference type="PROSITE" id="PS51918"/>
    </source>
</evidence>
<evidence type="ECO:0000256" key="11">
    <source>
        <dbReference type="ARBA" id="ARBA00048697"/>
    </source>
</evidence>
<feature type="binding site" evidence="12">
    <location>
        <position position="63"/>
    </location>
    <ligand>
        <name>GTP</name>
        <dbReference type="ChEBI" id="CHEBI:37565"/>
    </ligand>
</feature>
<feature type="binding site" evidence="12">
    <location>
        <begin position="251"/>
        <end position="253"/>
    </location>
    <ligand>
        <name>GTP</name>
        <dbReference type="ChEBI" id="CHEBI:37565"/>
    </ligand>
</feature>
<dbReference type="NCBIfam" id="TIGR02666">
    <property type="entry name" value="moaA"/>
    <property type="match status" value="1"/>
</dbReference>
<keyword evidence="5 12" id="KW-0547">Nucleotide-binding</keyword>
<dbReference type="GO" id="GO:1904047">
    <property type="term" value="F:S-adenosyl-L-methionine binding"/>
    <property type="evidence" value="ECO:0007669"/>
    <property type="project" value="UniProtKB-UniRule"/>
</dbReference>
<evidence type="ECO:0000256" key="6">
    <source>
        <dbReference type="ARBA" id="ARBA00023004"/>
    </source>
</evidence>
<reference evidence="15 16" key="1">
    <citation type="submission" date="2014-10" db="EMBL/GenBank/DDBJ databases">
        <title>Complete genome sequence of Parvimonas micra KCOM 1535 (= ChDC B708).</title>
        <authorList>
            <person name="Kook J.-K."/>
            <person name="Park S.-N."/>
            <person name="Lim Y.K."/>
            <person name="Roh H."/>
        </authorList>
    </citation>
    <scope>NUCLEOTIDE SEQUENCE [LARGE SCALE GENOMIC DNA]</scope>
    <source>
        <strain evidence="16">KCOM 1535 / ChDC B708</strain>
    </source>
</reference>
<feature type="domain" description="Radical SAM core" evidence="14">
    <location>
        <begin position="4"/>
        <end position="229"/>
    </location>
</feature>
<evidence type="ECO:0000256" key="5">
    <source>
        <dbReference type="ARBA" id="ARBA00022741"/>
    </source>
</evidence>
<dbReference type="InterPro" id="IPR013785">
    <property type="entry name" value="Aldolase_TIM"/>
</dbReference>
<dbReference type="AlphaFoldDB" id="A0A0B4S3I9"/>
<accession>A0A0B4S3I9</accession>
<evidence type="ECO:0000256" key="1">
    <source>
        <dbReference type="ARBA" id="ARBA00012167"/>
    </source>
</evidence>
<evidence type="ECO:0000256" key="10">
    <source>
        <dbReference type="ARBA" id="ARBA00023239"/>
    </source>
</evidence>
<feature type="binding site" evidence="12">
    <location>
        <position position="94"/>
    </location>
    <ligand>
        <name>GTP</name>
        <dbReference type="ChEBI" id="CHEBI:37565"/>
    </ligand>
</feature>
<evidence type="ECO:0000256" key="4">
    <source>
        <dbReference type="ARBA" id="ARBA00022723"/>
    </source>
</evidence>
<feature type="binding site" evidence="12">
    <location>
        <position position="27"/>
    </location>
    <ligand>
        <name>[4Fe-4S] cluster</name>
        <dbReference type="ChEBI" id="CHEBI:49883"/>
        <label>1</label>
        <note>4Fe-4S-S-AdoMet</note>
    </ligand>
</feature>
<dbReference type="InterPro" id="IPR010505">
    <property type="entry name" value="MoaA_twitch"/>
</dbReference>
<dbReference type="CDD" id="cd21117">
    <property type="entry name" value="Twitch_MoaA"/>
    <property type="match status" value="1"/>
</dbReference>
<dbReference type="SUPFAM" id="SSF102114">
    <property type="entry name" value="Radical SAM enzymes"/>
    <property type="match status" value="1"/>
</dbReference>
<keyword evidence="4 12" id="KW-0479">Metal-binding</keyword>
<comment type="function">
    <text evidence="12">Catalyzes the cyclization of GTP to (8S)-3',8-cyclo-7,8-dihydroguanosine 5'-triphosphate.</text>
</comment>
<dbReference type="PANTHER" id="PTHR22960">
    <property type="entry name" value="MOLYBDOPTERIN COFACTOR SYNTHESIS PROTEIN A"/>
    <property type="match status" value="1"/>
</dbReference>
<feature type="binding site" evidence="12">
    <location>
        <position position="26"/>
    </location>
    <ligand>
        <name>S-adenosyl-L-methionine</name>
        <dbReference type="ChEBI" id="CHEBI:59789"/>
    </ligand>
</feature>
<dbReference type="PROSITE" id="PS01305">
    <property type="entry name" value="MOAA_NIFB_PQQE"/>
    <property type="match status" value="1"/>
</dbReference>
<feature type="binding site" evidence="12">
    <location>
        <position position="246"/>
    </location>
    <ligand>
        <name>[4Fe-4S] cluster</name>
        <dbReference type="ChEBI" id="CHEBI:49883"/>
        <label>2</label>
        <note>4Fe-4S-substrate</note>
    </ligand>
</feature>
<dbReference type="SFLD" id="SFLDG01383">
    <property type="entry name" value="cyclic_pyranopterin_phosphate"/>
    <property type="match status" value="1"/>
</dbReference>
<dbReference type="Gene3D" id="3.20.20.70">
    <property type="entry name" value="Aldolase class I"/>
    <property type="match status" value="1"/>
</dbReference>
<name>A0A0B4S3I9_9FIRM</name>
<feature type="region of interest" description="Disordered" evidence="13">
    <location>
        <begin position="294"/>
        <end position="313"/>
    </location>
</feature>
<feature type="binding site" evidence="12">
    <location>
        <position position="13"/>
    </location>
    <ligand>
        <name>GTP</name>
        <dbReference type="ChEBI" id="CHEBI:37565"/>
    </ligand>
</feature>
<gene>
    <name evidence="12" type="primary">moaA</name>
    <name evidence="15" type="ORF">NW74_07625</name>
</gene>
<dbReference type="Pfam" id="PF06463">
    <property type="entry name" value="Mob_synth_C"/>
    <property type="match status" value="1"/>
</dbReference>
<dbReference type="RefSeq" id="WP_041954814.1">
    <property type="nucleotide sequence ID" value="NZ_CP009761.1"/>
</dbReference>
<dbReference type="InterPro" id="IPR058240">
    <property type="entry name" value="rSAM_sf"/>
</dbReference>
<evidence type="ECO:0000256" key="12">
    <source>
        <dbReference type="HAMAP-Rule" id="MF_01225"/>
    </source>
</evidence>
<evidence type="ECO:0000256" key="3">
    <source>
        <dbReference type="ARBA" id="ARBA00022691"/>
    </source>
</evidence>
<evidence type="ECO:0000256" key="7">
    <source>
        <dbReference type="ARBA" id="ARBA00023014"/>
    </source>
</evidence>
<comment type="subunit">
    <text evidence="12">Monomer and homodimer.</text>
</comment>
<dbReference type="KEGG" id="pmic:NW74_07625"/>
<keyword evidence="3 12" id="KW-0949">S-adenosyl-L-methionine</keyword>
<dbReference type="SFLD" id="SFLDS00029">
    <property type="entry name" value="Radical_SAM"/>
    <property type="match status" value="1"/>
</dbReference>
<feature type="binding site" evidence="12">
    <location>
        <position position="249"/>
    </location>
    <ligand>
        <name>[4Fe-4S] cluster</name>
        <dbReference type="ChEBI" id="CHEBI:49883"/>
        <label>2</label>
        <note>4Fe-4S-substrate</note>
    </ligand>
</feature>
<sequence>MKDRFGRNITYLRISVTDLCNLRCKYCMPESGVKSLCHSDILSIEEIVEIVKVASKNGIKKIRLTGGEPLVRRGFINLCKQISEINEIEDIAITTNGVYLKEMADELFENKVRRINFSLDTLVKEKYNDITRRNDFDKTMESLFYAIKKGFKVKINVVLIGGFNDDEIQDFVNFANKYDLEVRFIELMQIGETANWSKDKFVSNKIVLEKVPELEFDGVSGVAKIYKIKGQKGRIGLISPISCSFCEDCNRIRLTSDGKLKPCLHSKDEINLKGLSGEELEEVFKRGIFEKPEKHHLEDGKSESARDMNKIGG</sequence>
<dbReference type="SMART" id="SM00729">
    <property type="entry name" value="Elp3"/>
    <property type="match status" value="1"/>
</dbReference>
<dbReference type="Pfam" id="PF04055">
    <property type="entry name" value="Radical_SAM"/>
    <property type="match status" value="1"/>
</dbReference>
<feature type="binding site" evidence="12">
    <location>
        <position position="263"/>
    </location>
    <ligand>
        <name>[4Fe-4S] cluster</name>
        <dbReference type="ChEBI" id="CHEBI:49883"/>
        <label>2</label>
        <note>4Fe-4S-substrate</note>
    </ligand>
</feature>
<dbReference type="InterPro" id="IPR013483">
    <property type="entry name" value="MoaA"/>
</dbReference>
<dbReference type="OrthoDB" id="9763993at2"/>
<comment type="pathway">
    <text evidence="12">Cofactor biosynthesis; molybdopterin biosynthesis.</text>
</comment>
<dbReference type="UniPathway" id="UPA00344"/>
<feature type="binding site" evidence="12">
    <location>
        <position position="188"/>
    </location>
    <ligand>
        <name>S-adenosyl-L-methionine</name>
        <dbReference type="ChEBI" id="CHEBI:59789"/>
    </ligand>
</feature>
<evidence type="ECO:0000256" key="8">
    <source>
        <dbReference type="ARBA" id="ARBA00023134"/>
    </source>
</evidence>
<dbReference type="CDD" id="cd01335">
    <property type="entry name" value="Radical_SAM"/>
    <property type="match status" value="1"/>
</dbReference>
<dbReference type="InterPro" id="IPR006638">
    <property type="entry name" value="Elp3/MiaA/NifB-like_rSAM"/>
</dbReference>
<dbReference type="HAMAP" id="MF_01225_B">
    <property type="entry name" value="MoaA_B"/>
    <property type="match status" value="1"/>
</dbReference>
<keyword evidence="10 12" id="KW-0456">Lyase</keyword>
<evidence type="ECO:0000256" key="2">
    <source>
        <dbReference type="ARBA" id="ARBA00022485"/>
    </source>
</evidence>
<dbReference type="InterPro" id="IPR007197">
    <property type="entry name" value="rSAM"/>
</dbReference>
<dbReference type="Proteomes" id="UP000031386">
    <property type="component" value="Chromosome"/>
</dbReference>
<proteinExistence type="inferred from homology"/>
<keyword evidence="6 12" id="KW-0408">Iron</keyword>
<feature type="binding site" evidence="12">
    <location>
        <position position="67"/>
    </location>
    <ligand>
        <name>S-adenosyl-L-methionine</name>
        <dbReference type="ChEBI" id="CHEBI:59789"/>
    </ligand>
</feature>
<evidence type="ECO:0000256" key="9">
    <source>
        <dbReference type="ARBA" id="ARBA00023150"/>
    </source>
</evidence>
<comment type="catalytic activity">
    <reaction evidence="11 12">
        <text>GTP + AH2 + S-adenosyl-L-methionine = (8S)-3',8-cyclo-7,8-dihydroguanosine 5'-triphosphate + 5'-deoxyadenosine + L-methionine + A + H(+)</text>
        <dbReference type="Rhea" id="RHEA:49576"/>
        <dbReference type="ChEBI" id="CHEBI:13193"/>
        <dbReference type="ChEBI" id="CHEBI:15378"/>
        <dbReference type="ChEBI" id="CHEBI:17319"/>
        <dbReference type="ChEBI" id="CHEBI:17499"/>
        <dbReference type="ChEBI" id="CHEBI:37565"/>
        <dbReference type="ChEBI" id="CHEBI:57844"/>
        <dbReference type="ChEBI" id="CHEBI:59789"/>
        <dbReference type="ChEBI" id="CHEBI:131766"/>
        <dbReference type="EC" id="4.1.99.22"/>
    </reaction>
</comment>
<dbReference type="InterPro" id="IPR040064">
    <property type="entry name" value="MoaA-like"/>
</dbReference>
<dbReference type="EC" id="4.1.99.22" evidence="1 12"/>
<dbReference type="GO" id="GO:0005525">
    <property type="term" value="F:GTP binding"/>
    <property type="evidence" value="ECO:0007669"/>
    <property type="project" value="UniProtKB-UniRule"/>
</dbReference>
<dbReference type="GO" id="GO:0061799">
    <property type="term" value="F:cyclic pyranopterin monophosphate synthase activity"/>
    <property type="evidence" value="ECO:0007669"/>
    <property type="project" value="TreeGrafter"/>
</dbReference>
<comment type="similarity">
    <text evidence="12">Belongs to the radical SAM superfamily. MoaA family.</text>
</comment>
<keyword evidence="16" id="KW-1185">Reference proteome</keyword>
<dbReference type="InterPro" id="IPR000385">
    <property type="entry name" value="MoaA_NifB_PqqE_Fe-S-bd_CS"/>
</dbReference>
<dbReference type="PANTHER" id="PTHR22960:SF0">
    <property type="entry name" value="MOLYBDENUM COFACTOR BIOSYNTHESIS PROTEIN 1"/>
    <property type="match status" value="1"/>
</dbReference>
<dbReference type="GO" id="GO:0051539">
    <property type="term" value="F:4 iron, 4 sulfur cluster binding"/>
    <property type="evidence" value="ECO:0007669"/>
    <property type="project" value="UniProtKB-UniRule"/>
</dbReference>
<keyword evidence="2 12" id="KW-0004">4Fe-4S</keyword>
<evidence type="ECO:0000313" key="15">
    <source>
        <dbReference type="EMBL" id="AIZ37201.1"/>
    </source>
</evidence>
<feature type="binding site" evidence="12">
    <location>
        <position position="154"/>
    </location>
    <ligand>
        <name>GTP</name>
        <dbReference type="ChEBI" id="CHEBI:37565"/>
    </ligand>
</feature>
<dbReference type="GO" id="GO:0006777">
    <property type="term" value="P:Mo-molybdopterin cofactor biosynthetic process"/>
    <property type="evidence" value="ECO:0007669"/>
    <property type="project" value="UniProtKB-UniRule"/>
</dbReference>
<feature type="binding site" evidence="12">
    <location>
        <position position="24"/>
    </location>
    <ligand>
        <name>[4Fe-4S] cluster</name>
        <dbReference type="ChEBI" id="CHEBI:49883"/>
        <label>1</label>
        <note>4Fe-4S-S-AdoMet</note>
    </ligand>
</feature>
<comment type="cofactor">
    <cofactor evidence="12">
        <name>[4Fe-4S] cluster</name>
        <dbReference type="ChEBI" id="CHEBI:49883"/>
    </cofactor>
    <text evidence="12">Binds 2 [4Fe-4S] clusters. Binds 1 [4Fe-4S] cluster coordinated with 3 cysteines and an exchangeable S-adenosyl-L-methionine and 1 [4Fe-4S] cluster coordinated with 3 cysteines and the GTP-derived substrate.</text>
</comment>
<keyword evidence="9 12" id="KW-0501">Molybdenum cofactor biosynthesis</keyword>
<dbReference type="SFLD" id="SFLDG01386">
    <property type="entry name" value="main_SPASM_domain-containing"/>
    <property type="match status" value="1"/>
</dbReference>
<dbReference type="SFLD" id="SFLDG01067">
    <property type="entry name" value="SPASM/twitch_domain_containing"/>
    <property type="match status" value="1"/>
</dbReference>